<comment type="subcellular location">
    <subcellularLocation>
        <location evidence="1">Cell membrane</location>
        <topology evidence="1">Multi-pass membrane protein</topology>
    </subcellularLocation>
</comment>
<feature type="transmembrane region" description="Helical" evidence="8">
    <location>
        <begin position="88"/>
        <end position="115"/>
    </location>
</feature>
<feature type="transmembrane region" description="Helical" evidence="8">
    <location>
        <begin position="250"/>
        <end position="269"/>
    </location>
</feature>
<evidence type="ECO:0000256" key="5">
    <source>
        <dbReference type="ARBA" id="ARBA00022989"/>
    </source>
</evidence>
<dbReference type="EC" id="3.6.3.14" evidence="9"/>
<dbReference type="Proteomes" id="UP000006919">
    <property type="component" value="Chromosome"/>
</dbReference>
<sequence length="465" mass="50558">MKIFRKNENDDTPFPHLFGHSILRKLSFSQFLMFGYSLVILIGAALLCLPVSSTERVYTPLHHCIFTTTSALSGTGLTLHDTYTYWSLFGQIVILIIIQIGGVGFMSIGLFALSFMGKKIGLKQRATMRESIGSVSSGGVVKMSRFILKGTVLFESLGTAALCFWFVPRLGWAKGIYFSLFHSISAFCTAGLDLMGYFEPGSSLVTANDSVLLNLPIIILLVVGGIGFFTWSDIVDHKHHIKKYSAQTKIILVVTIVFYVFGMLDMALLEWKNSGTMGELGTGGKIIASSMLVTSGRDAGFASVTVANLRQTSIMLLICFMFVGGSPGSTACGIKVTTFAVMMMTISTVFRKKKSVEFFGRRVDDTTVRNACCITTLYLVLVIVSAMIITGVDGLALTPVVFELVSAISSTGLSMGITTSLSDISIIIVIMIMFFGRIGGISFIVSLHNNYASNRSQLPEEKIML</sequence>
<keyword evidence="9" id="KW-0378">Hydrolase</keyword>
<keyword evidence="2" id="KW-0813">Transport</keyword>
<evidence type="ECO:0000256" key="6">
    <source>
        <dbReference type="ARBA" id="ARBA00023065"/>
    </source>
</evidence>
<dbReference type="GO" id="GO:0008324">
    <property type="term" value="F:monoatomic cation transmembrane transporter activity"/>
    <property type="evidence" value="ECO:0007669"/>
    <property type="project" value="InterPro"/>
</dbReference>
<feature type="transmembrane region" description="Helical" evidence="8">
    <location>
        <begin position="299"/>
        <end position="323"/>
    </location>
</feature>
<feature type="transmembrane region" description="Helical" evidence="8">
    <location>
        <begin position="371"/>
        <end position="392"/>
    </location>
</feature>
<dbReference type="eggNOG" id="COG0168">
    <property type="taxonomic scope" value="Bacteria"/>
</dbReference>
<evidence type="ECO:0000256" key="7">
    <source>
        <dbReference type="ARBA" id="ARBA00023136"/>
    </source>
</evidence>
<accession>E6UGX0</accession>
<feature type="transmembrane region" description="Helical" evidence="8">
    <location>
        <begin position="210"/>
        <end position="230"/>
    </location>
</feature>
<keyword evidence="3" id="KW-1003">Cell membrane</keyword>
<feature type="transmembrane region" description="Helical" evidence="8">
    <location>
        <begin position="179"/>
        <end position="198"/>
    </location>
</feature>
<evidence type="ECO:0000256" key="3">
    <source>
        <dbReference type="ARBA" id="ARBA00022475"/>
    </source>
</evidence>
<dbReference type="InterPro" id="IPR003445">
    <property type="entry name" value="Cat_transpt"/>
</dbReference>
<dbReference type="GO" id="GO:0005886">
    <property type="term" value="C:plasma membrane"/>
    <property type="evidence" value="ECO:0007669"/>
    <property type="project" value="UniProtKB-SubCell"/>
</dbReference>
<gene>
    <name evidence="9" type="ordered locus">Rumal_0608</name>
</gene>
<keyword evidence="7 8" id="KW-0472">Membrane</keyword>
<evidence type="ECO:0000256" key="2">
    <source>
        <dbReference type="ARBA" id="ARBA00022448"/>
    </source>
</evidence>
<evidence type="ECO:0000313" key="10">
    <source>
        <dbReference type="Proteomes" id="UP000006919"/>
    </source>
</evidence>
<dbReference type="GO" id="GO:0030001">
    <property type="term" value="P:metal ion transport"/>
    <property type="evidence" value="ECO:0007669"/>
    <property type="project" value="UniProtKB-ARBA"/>
</dbReference>
<keyword evidence="4 8" id="KW-0812">Transmembrane</keyword>
<dbReference type="Pfam" id="PF02386">
    <property type="entry name" value="TrkH"/>
    <property type="match status" value="1"/>
</dbReference>
<feature type="transmembrane region" description="Helical" evidence="8">
    <location>
        <begin position="424"/>
        <end position="447"/>
    </location>
</feature>
<evidence type="ECO:0000256" key="4">
    <source>
        <dbReference type="ARBA" id="ARBA00022692"/>
    </source>
</evidence>
<dbReference type="HOGENOM" id="CLU_026429_0_1_9"/>
<proteinExistence type="predicted"/>
<dbReference type="AlphaFoldDB" id="E6UGX0"/>
<evidence type="ECO:0000256" key="8">
    <source>
        <dbReference type="SAM" id="Phobius"/>
    </source>
</evidence>
<name>E6UGX0_RUMA7</name>
<dbReference type="RefSeq" id="WP_013497348.1">
    <property type="nucleotide sequence ID" value="NC_014833.1"/>
</dbReference>
<dbReference type="KEGG" id="ral:Rumal_0608"/>
<reference evidence="9 10" key="1">
    <citation type="journal article" date="2011" name="J. Bacteriol.">
        <title>Complete genome of the cellulolytic ruminal bacterium Ruminococcus albus 7.</title>
        <authorList>
            <person name="Suen G."/>
            <person name="Stevenson D.M."/>
            <person name="Bruce D.C."/>
            <person name="Chertkov O."/>
            <person name="Copeland A."/>
            <person name="Cheng J.F."/>
            <person name="Detter C."/>
            <person name="Detter J.C."/>
            <person name="Goodwin L.A."/>
            <person name="Han C.S."/>
            <person name="Hauser L.J."/>
            <person name="Ivanova N.N."/>
            <person name="Kyrpides N.C."/>
            <person name="Land M.L."/>
            <person name="Lapidus A."/>
            <person name="Lucas S."/>
            <person name="Ovchinnikova G."/>
            <person name="Pitluck S."/>
            <person name="Tapia R."/>
            <person name="Woyke T."/>
            <person name="Boyum J."/>
            <person name="Mead D."/>
            <person name="Weimer P.J."/>
        </authorList>
    </citation>
    <scope>NUCLEOTIDE SEQUENCE [LARGE SCALE GENOMIC DNA]</scope>
    <source>
        <strain evidence="10">ATCC 27210 / DSM 20455 / JCM 14654 / NCDO 2250 / 7</strain>
    </source>
</reference>
<dbReference type="STRING" id="697329.Rumal_0608"/>
<dbReference type="PANTHER" id="PTHR32024">
    <property type="entry name" value="TRK SYSTEM POTASSIUM UPTAKE PROTEIN TRKG-RELATED"/>
    <property type="match status" value="1"/>
</dbReference>
<keyword evidence="5 8" id="KW-1133">Transmembrane helix</keyword>
<evidence type="ECO:0000313" key="9">
    <source>
        <dbReference type="EMBL" id="ADU21157.1"/>
    </source>
</evidence>
<organism evidence="9 10">
    <name type="scientific">Ruminococcus albus (strain ATCC 27210 / DSM 20455 / JCM 14654 / NCDO 2250 / 7)</name>
    <dbReference type="NCBI Taxonomy" id="697329"/>
    <lineage>
        <taxon>Bacteria</taxon>
        <taxon>Bacillati</taxon>
        <taxon>Bacillota</taxon>
        <taxon>Clostridia</taxon>
        <taxon>Eubacteriales</taxon>
        <taxon>Oscillospiraceae</taxon>
        <taxon>Ruminococcus</taxon>
    </lineage>
</organism>
<dbReference type="PANTHER" id="PTHR32024:SF1">
    <property type="entry name" value="KTR SYSTEM POTASSIUM UPTAKE PROTEIN B"/>
    <property type="match status" value="1"/>
</dbReference>
<protein>
    <submittedName>
        <fullName evidence="9">H(+)-transporting two-sector ATPase</fullName>
        <ecNumber evidence="9">3.6.3.14</ecNumber>
    </submittedName>
</protein>
<feature type="transmembrane region" description="Helical" evidence="8">
    <location>
        <begin position="31"/>
        <end position="52"/>
    </location>
</feature>
<dbReference type="GO" id="GO:0016787">
    <property type="term" value="F:hydrolase activity"/>
    <property type="evidence" value="ECO:0007669"/>
    <property type="project" value="UniProtKB-KW"/>
</dbReference>
<evidence type="ECO:0000256" key="1">
    <source>
        <dbReference type="ARBA" id="ARBA00004651"/>
    </source>
</evidence>
<dbReference type="OrthoDB" id="9810952at2"/>
<keyword evidence="6" id="KW-0406">Ion transport</keyword>
<dbReference type="EMBL" id="CP002403">
    <property type="protein sequence ID" value="ADU21157.1"/>
    <property type="molecule type" value="Genomic_DNA"/>
</dbReference>